<dbReference type="InterPro" id="IPR052895">
    <property type="entry name" value="HetReg/Transcr_Mod"/>
</dbReference>
<gene>
    <name evidence="2" type="ORF">B0T14DRAFT_428564</name>
</gene>
<protein>
    <submittedName>
        <fullName evidence="2">Heterokaryon incompatibility protein-domain-containing protein</fullName>
    </submittedName>
</protein>
<accession>A0AA39WY91</accession>
<dbReference type="PANTHER" id="PTHR24148">
    <property type="entry name" value="ANKYRIN REPEAT DOMAIN-CONTAINING PROTEIN 39 HOMOLOG-RELATED"/>
    <property type="match status" value="1"/>
</dbReference>
<dbReference type="Pfam" id="PF06985">
    <property type="entry name" value="HET"/>
    <property type="match status" value="1"/>
</dbReference>
<proteinExistence type="predicted"/>
<evidence type="ECO:0000313" key="3">
    <source>
        <dbReference type="Proteomes" id="UP001175000"/>
    </source>
</evidence>
<keyword evidence="3" id="KW-1185">Reference proteome</keyword>
<evidence type="ECO:0000313" key="2">
    <source>
        <dbReference type="EMBL" id="KAK0623848.1"/>
    </source>
</evidence>
<feature type="non-terminal residue" evidence="2">
    <location>
        <position position="1"/>
    </location>
</feature>
<dbReference type="EMBL" id="JAULSU010000003">
    <property type="protein sequence ID" value="KAK0623848.1"/>
    <property type="molecule type" value="Genomic_DNA"/>
</dbReference>
<sequence>MANIYTPLLNTPQEIRLLNLKPHFDNPLAAIKSRLEPANLWHAGAYTCLSYRWGDTTEMKSIFVDDKEFLVRRNLYDALKRLRLHDEPRRLWIDAICINQDDTSERSAQVAVMQYIFQNATDVIAWIGEEEGGSHGRPVTQRAANFVRESVTPPGWVGSPWVDLLALVERPWFSRIWIVQEVAVAK</sequence>
<dbReference type="AlphaFoldDB" id="A0AA39WY91"/>
<evidence type="ECO:0000259" key="1">
    <source>
        <dbReference type="Pfam" id="PF06985"/>
    </source>
</evidence>
<comment type="caution">
    <text evidence="2">The sequence shown here is derived from an EMBL/GenBank/DDBJ whole genome shotgun (WGS) entry which is preliminary data.</text>
</comment>
<feature type="domain" description="Heterokaryon incompatibility" evidence="1">
    <location>
        <begin position="46"/>
        <end position="181"/>
    </location>
</feature>
<organism evidence="2 3">
    <name type="scientific">Immersiella caudata</name>
    <dbReference type="NCBI Taxonomy" id="314043"/>
    <lineage>
        <taxon>Eukaryota</taxon>
        <taxon>Fungi</taxon>
        <taxon>Dikarya</taxon>
        <taxon>Ascomycota</taxon>
        <taxon>Pezizomycotina</taxon>
        <taxon>Sordariomycetes</taxon>
        <taxon>Sordariomycetidae</taxon>
        <taxon>Sordariales</taxon>
        <taxon>Lasiosphaeriaceae</taxon>
        <taxon>Immersiella</taxon>
    </lineage>
</organism>
<dbReference type="PANTHER" id="PTHR24148:SF64">
    <property type="entry name" value="HETEROKARYON INCOMPATIBILITY DOMAIN-CONTAINING PROTEIN"/>
    <property type="match status" value="1"/>
</dbReference>
<reference evidence="2" key="1">
    <citation type="submission" date="2023-06" db="EMBL/GenBank/DDBJ databases">
        <title>Genome-scale phylogeny and comparative genomics of the fungal order Sordariales.</title>
        <authorList>
            <consortium name="Lawrence Berkeley National Laboratory"/>
            <person name="Hensen N."/>
            <person name="Bonometti L."/>
            <person name="Westerberg I."/>
            <person name="Brannstrom I.O."/>
            <person name="Guillou S."/>
            <person name="Cros-Aarteil S."/>
            <person name="Calhoun S."/>
            <person name="Haridas S."/>
            <person name="Kuo A."/>
            <person name="Mondo S."/>
            <person name="Pangilinan J."/>
            <person name="Riley R."/>
            <person name="Labutti K."/>
            <person name="Andreopoulos B."/>
            <person name="Lipzen A."/>
            <person name="Chen C."/>
            <person name="Yanf M."/>
            <person name="Daum C."/>
            <person name="Ng V."/>
            <person name="Clum A."/>
            <person name="Steindorff A."/>
            <person name="Ohm R."/>
            <person name="Martin F."/>
            <person name="Silar P."/>
            <person name="Natvig D."/>
            <person name="Lalanne C."/>
            <person name="Gautier V."/>
            <person name="Ament-Velasquez S.L."/>
            <person name="Kruys A."/>
            <person name="Hutchinson M.I."/>
            <person name="Powell A.J."/>
            <person name="Barry K."/>
            <person name="Miller A.N."/>
            <person name="Grigoriev I.V."/>
            <person name="Debuchy R."/>
            <person name="Gladieux P."/>
            <person name="Thoren M.H."/>
            <person name="Johannesson H."/>
        </authorList>
    </citation>
    <scope>NUCLEOTIDE SEQUENCE</scope>
    <source>
        <strain evidence="2">CBS 606.72</strain>
    </source>
</reference>
<name>A0AA39WY91_9PEZI</name>
<dbReference type="InterPro" id="IPR010730">
    <property type="entry name" value="HET"/>
</dbReference>
<dbReference type="Proteomes" id="UP001175000">
    <property type="component" value="Unassembled WGS sequence"/>
</dbReference>